<proteinExistence type="predicted"/>
<organism evidence="2 3">
    <name type="scientific">Slackia isoflavoniconvertens</name>
    <dbReference type="NCBI Taxonomy" id="572010"/>
    <lineage>
        <taxon>Bacteria</taxon>
        <taxon>Bacillati</taxon>
        <taxon>Actinomycetota</taxon>
        <taxon>Coriobacteriia</taxon>
        <taxon>Eggerthellales</taxon>
        <taxon>Eggerthellaceae</taxon>
        <taxon>Slackia</taxon>
    </lineage>
</organism>
<dbReference type="Proteomes" id="UP000253975">
    <property type="component" value="Unassembled WGS sequence"/>
</dbReference>
<gene>
    <name evidence="2" type="ORF">C1881_06200</name>
</gene>
<evidence type="ECO:0000313" key="3">
    <source>
        <dbReference type="Proteomes" id="UP000253975"/>
    </source>
</evidence>
<keyword evidence="1" id="KW-0472">Membrane</keyword>
<dbReference type="AlphaFoldDB" id="A0A369LJE5"/>
<evidence type="ECO:0000256" key="1">
    <source>
        <dbReference type="SAM" id="Phobius"/>
    </source>
</evidence>
<evidence type="ECO:0000313" key="2">
    <source>
        <dbReference type="EMBL" id="RDB58158.1"/>
    </source>
</evidence>
<feature type="transmembrane region" description="Helical" evidence="1">
    <location>
        <begin position="21"/>
        <end position="40"/>
    </location>
</feature>
<keyword evidence="1" id="KW-0812">Transmembrane</keyword>
<sequence length="73" mass="8280">MVVLNGRRHVGKTMRRGFARLLGPAICMGIASLDMLWPKLSRVRPGLSLSMLFELEVLLTWAHELRLEYEVGS</sequence>
<dbReference type="EMBL" id="PPTO01000009">
    <property type="protein sequence ID" value="RDB58158.1"/>
    <property type="molecule type" value="Genomic_DNA"/>
</dbReference>
<accession>A0A369LJE5</accession>
<keyword evidence="1" id="KW-1133">Transmembrane helix</keyword>
<reference evidence="2 3" key="1">
    <citation type="journal article" date="2018" name="Elife">
        <title>Discovery and characterization of a prevalent human gut bacterial enzyme sufficient for the inactivation of a family of plant toxins.</title>
        <authorList>
            <person name="Koppel N."/>
            <person name="Bisanz J.E."/>
            <person name="Pandelia M.E."/>
            <person name="Turnbaugh P.J."/>
            <person name="Balskus E.P."/>
        </authorList>
    </citation>
    <scope>NUCLEOTIDE SEQUENCE [LARGE SCALE GENOMIC DNA]</scope>
    <source>
        <strain evidence="2 3">OB21 GAM31</strain>
    </source>
</reference>
<protein>
    <submittedName>
        <fullName evidence="2">Uncharacterized protein</fullName>
    </submittedName>
</protein>
<comment type="caution">
    <text evidence="2">The sequence shown here is derived from an EMBL/GenBank/DDBJ whole genome shotgun (WGS) entry which is preliminary data.</text>
</comment>
<name>A0A369LJE5_9ACTN</name>